<evidence type="ECO:0000313" key="2">
    <source>
        <dbReference type="Proteomes" id="UP000663090"/>
    </source>
</evidence>
<organism evidence="1 2">
    <name type="scientific">Myxococcus landrumensis</name>
    <dbReference type="NCBI Taxonomy" id="2813577"/>
    <lineage>
        <taxon>Bacteria</taxon>
        <taxon>Pseudomonadati</taxon>
        <taxon>Myxococcota</taxon>
        <taxon>Myxococcia</taxon>
        <taxon>Myxococcales</taxon>
        <taxon>Cystobacterineae</taxon>
        <taxon>Myxococcaceae</taxon>
        <taxon>Myxococcus</taxon>
    </lineage>
</organism>
<sequence length="236" mass="26228">MRTPFSYVREAWKVARALRDPYRLQDILDVARLLAPPSTMRKLVDRLMQSPTTAQAFVERPRVGKLALDTLQALPEGTLGRAFADHLKDNGLDPSKLPNLQAHTHEDYVRAHLLESHDIWHVLTGFRSDVAGELGIQAFSLAQVGSPFALGILAGGLTNTLLYAFPERDVRMQAITRGWVLGHMALPVFGAPWRDMWEHPLAEVRQRFGLDLDAVDAVLPALAPPVRTHAARRVAA</sequence>
<keyword evidence="2" id="KW-1185">Reference proteome</keyword>
<dbReference type="EMBL" id="CP071091">
    <property type="protein sequence ID" value="QSQ10856.1"/>
    <property type="molecule type" value="Genomic_DNA"/>
</dbReference>
<protein>
    <recommendedName>
        <fullName evidence="3">Ubiquinone biosynthesis protein</fullName>
    </recommendedName>
</protein>
<reference evidence="1 2" key="1">
    <citation type="submission" date="2021-02" db="EMBL/GenBank/DDBJ databases">
        <title>De Novo genome assembly of isolated myxobacteria.</title>
        <authorList>
            <person name="Stevens D.C."/>
        </authorList>
    </citation>
    <scope>NUCLEOTIDE SEQUENCE [LARGE SCALE GENOMIC DNA]</scope>
    <source>
        <strain evidence="1 2">SCHIC003</strain>
    </source>
</reference>
<dbReference type="InterPro" id="IPR007715">
    <property type="entry name" value="Coq4"/>
</dbReference>
<evidence type="ECO:0008006" key="3">
    <source>
        <dbReference type="Google" id="ProtNLM"/>
    </source>
</evidence>
<dbReference type="PANTHER" id="PTHR12922:SF7">
    <property type="entry name" value="UBIQUINONE BIOSYNTHESIS PROTEIN COQ4 HOMOLOG, MITOCHONDRIAL"/>
    <property type="match status" value="1"/>
</dbReference>
<accession>A0ABX7MWU1</accession>
<evidence type="ECO:0000313" key="1">
    <source>
        <dbReference type="EMBL" id="QSQ10856.1"/>
    </source>
</evidence>
<dbReference type="Pfam" id="PF05019">
    <property type="entry name" value="Coq4"/>
    <property type="match status" value="1"/>
</dbReference>
<proteinExistence type="predicted"/>
<dbReference type="Proteomes" id="UP000663090">
    <property type="component" value="Chromosome"/>
</dbReference>
<name>A0ABX7MWU1_9BACT</name>
<dbReference type="RefSeq" id="WP_206712621.1">
    <property type="nucleotide sequence ID" value="NZ_CP071091.1"/>
</dbReference>
<dbReference type="PANTHER" id="PTHR12922">
    <property type="entry name" value="UBIQUINONE BIOSYNTHESIS PROTEIN"/>
    <property type="match status" value="1"/>
</dbReference>
<gene>
    <name evidence="1" type="ORF">JY572_20725</name>
</gene>